<sequence>MGDAEEGPCSGYPYRCCPNTEWDTEKNMCKDCPPGYFWINCSKACPYPFYGNKCNSSCPCNATDCDFRDGCREDSDKSTIESVIPEVLGNMSVFSVAEDASRDRAFITTEDLLNTSLIIFSAIAAVLFVANIALIIVDKHWRRI</sequence>
<keyword evidence="3" id="KW-1185">Reference proteome</keyword>
<dbReference type="EnsemblMetazoa" id="G34166.1">
    <property type="protein sequence ID" value="G34166.1:cds"/>
    <property type="gene ID" value="G34166"/>
</dbReference>
<name>A0A8W8MRZ8_MAGGI</name>
<keyword evidence="1" id="KW-0472">Membrane</keyword>
<evidence type="ECO:0000256" key="1">
    <source>
        <dbReference type="SAM" id="Phobius"/>
    </source>
</evidence>
<dbReference type="Proteomes" id="UP000005408">
    <property type="component" value="Unassembled WGS sequence"/>
</dbReference>
<feature type="transmembrane region" description="Helical" evidence="1">
    <location>
        <begin position="117"/>
        <end position="137"/>
    </location>
</feature>
<organism evidence="2 3">
    <name type="scientific">Magallana gigas</name>
    <name type="common">Pacific oyster</name>
    <name type="synonym">Crassostrea gigas</name>
    <dbReference type="NCBI Taxonomy" id="29159"/>
    <lineage>
        <taxon>Eukaryota</taxon>
        <taxon>Metazoa</taxon>
        <taxon>Spiralia</taxon>
        <taxon>Lophotrochozoa</taxon>
        <taxon>Mollusca</taxon>
        <taxon>Bivalvia</taxon>
        <taxon>Autobranchia</taxon>
        <taxon>Pteriomorphia</taxon>
        <taxon>Ostreida</taxon>
        <taxon>Ostreoidea</taxon>
        <taxon>Ostreidae</taxon>
        <taxon>Magallana</taxon>
    </lineage>
</organism>
<keyword evidence="1" id="KW-1133">Transmembrane helix</keyword>
<evidence type="ECO:0000313" key="3">
    <source>
        <dbReference type="Proteomes" id="UP000005408"/>
    </source>
</evidence>
<accession>A0A8W8MRZ8</accession>
<dbReference type="Gene3D" id="2.170.300.10">
    <property type="entry name" value="Tie2 ligand-binding domain superfamily"/>
    <property type="match status" value="1"/>
</dbReference>
<proteinExistence type="predicted"/>
<protein>
    <submittedName>
        <fullName evidence="2">Uncharacterized protein</fullName>
    </submittedName>
</protein>
<evidence type="ECO:0000313" key="2">
    <source>
        <dbReference type="EnsemblMetazoa" id="G34166.1:cds"/>
    </source>
</evidence>
<keyword evidence="1" id="KW-0812">Transmembrane</keyword>
<dbReference type="AlphaFoldDB" id="A0A8W8MRZ8"/>
<reference evidence="2" key="1">
    <citation type="submission" date="2022-08" db="UniProtKB">
        <authorList>
            <consortium name="EnsemblMetazoa"/>
        </authorList>
    </citation>
    <scope>IDENTIFICATION</scope>
    <source>
        <strain evidence="2">05x7-T-G4-1.051#20</strain>
    </source>
</reference>